<protein>
    <submittedName>
        <fullName evidence="9">Carbohydrate ABC transporter permease</fullName>
    </submittedName>
</protein>
<gene>
    <name evidence="9" type="ORF">IAB89_08270</name>
</gene>
<dbReference type="InterPro" id="IPR000515">
    <property type="entry name" value="MetI-like"/>
</dbReference>
<dbReference type="InterPro" id="IPR035906">
    <property type="entry name" value="MetI-like_sf"/>
</dbReference>
<evidence type="ECO:0000256" key="2">
    <source>
        <dbReference type="ARBA" id="ARBA00022448"/>
    </source>
</evidence>
<comment type="similarity">
    <text evidence="7">Belongs to the binding-protein-dependent transport system permease family.</text>
</comment>
<evidence type="ECO:0000259" key="8">
    <source>
        <dbReference type="PROSITE" id="PS50928"/>
    </source>
</evidence>
<feature type="transmembrane region" description="Helical" evidence="7">
    <location>
        <begin position="244"/>
        <end position="264"/>
    </location>
</feature>
<keyword evidence="3" id="KW-1003">Cell membrane</keyword>
<dbReference type="SUPFAM" id="SSF161098">
    <property type="entry name" value="MetI-like"/>
    <property type="match status" value="1"/>
</dbReference>
<sequence length="280" mass="32269">MKALKKEGLGWRIARDLVILLGLLMILVPLYVVIVNTFKDLEEASKSFFALPQSLNFQNYVELFNKNDFWNYVKNSTYISVISIVIVIIINPAVSYAIARNFTKRYYKAVYFYIILGLFIPFQVIMLPVTKIMTNMNLLNPNGLILLYAALSLSKGVFMFVNYINSLPYEIEEAARIDGCNTFQVYTKIVLHLLGPMLATLVVMDALWFWNDFQLPLMILNKSPEYWTLPLFQYNFKSEYSFNYTMAFTAYFMCMFPVLIVYAIGQKYIISGLTAGAVKS</sequence>
<dbReference type="PANTHER" id="PTHR43744:SF12">
    <property type="entry name" value="ABC TRANSPORTER PERMEASE PROTEIN MG189-RELATED"/>
    <property type="match status" value="1"/>
</dbReference>
<name>A0A9D1AN36_9FIRM</name>
<evidence type="ECO:0000313" key="10">
    <source>
        <dbReference type="Proteomes" id="UP000824242"/>
    </source>
</evidence>
<dbReference type="AlphaFoldDB" id="A0A9D1AN36"/>
<organism evidence="9 10">
    <name type="scientific">Candidatus Caccousia avicola</name>
    <dbReference type="NCBI Taxonomy" id="2840721"/>
    <lineage>
        <taxon>Bacteria</taxon>
        <taxon>Bacillati</taxon>
        <taxon>Bacillota</taxon>
        <taxon>Clostridia</taxon>
        <taxon>Eubacteriales</taxon>
        <taxon>Oscillospiraceae</taxon>
        <taxon>Oscillospiraceae incertae sedis</taxon>
        <taxon>Candidatus Caccousia</taxon>
    </lineage>
</organism>
<dbReference type="Pfam" id="PF00528">
    <property type="entry name" value="BPD_transp_1"/>
    <property type="match status" value="1"/>
</dbReference>
<evidence type="ECO:0000256" key="4">
    <source>
        <dbReference type="ARBA" id="ARBA00022692"/>
    </source>
</evidence>
<proteinExistence type="inferred from homology"/>
<feature type="transmembrane region" description="Helical" evidence="7">
    <location>
        <begin position="110"/>
        <end position="133"/>
    </location>
</feature>
<dbReference type="Gene3D" id="1.10.3720.10">
    <property type="entry name" value="MetI-like"/>
    <property type="match status" value="1"/>
</dbReference>
<dbReference type="PROSITE" id="PS50928">
    <property type="entry name" value="ABC_TM1"/>
    <property type="match status" value="1"/>
</dbReference>
<keyword evidence="5 7" id="KW-1133">Transmembrane helix</keyword>
<evidence type="ECO:0000256" key="1">
    <source>
        <dbReference type="ARBA" id="ARBA00004651"/>
    </source>
</evidence>
<evidence type="ECO:0000313" key="9">
    <source>
        <dbReference type="EMBL" id="HIR47631.1"/>
    </source>
</evidence>
<dbReference type="CDD" id="cd06261">
    <property type="entry name" value="TM_PBP2"/>
    <property type="match status" value="1"/>
</dbReference>
<dbReference type="Proteomes" id="UP000824242">
    <property type="component" value="Unassembled WGS sequence"/>
</dbReference>
<keyword evidence="6 7" id="KW-0472">Membrane</keyword>
<comment type="caution">
    <text evidence="9">The sequence shown here is derived from an EMBL/GenBank/DDBJ whole genome shotgun (WGS) entry which is preliminary data.</text>
</comment>
<accession>A0A9D1AN36</accession>
<feature type="transmembrane region" description="Helical" evidence="7">
    <location>
        <begin position="12"/>
        <end position="34"/>
    </location>
</feature>
<dbReference type="GO" id="GO:0055085">
    <property type="term" value="P:transmembrane transport"/>
    <property type="evidence" value="ECO:0007669"/>
    <property type="project" value="InterPro"/>
</dbReference>
<reference evidence="9" key="1">
    <citation type="submission" date="2020-10" db="EMBL/GenBank/DDBJ databases">
        <authorList>
            <person name="Gilroy R."/>
        </authorList>
    </citation>
    <scope>NUCLEOTIDE SEQUENCE</scope>
    <source>
        <strain evidence="9">ChiSxjej1B13-7958</strain>
    </source>
</reference>
<comment type="subcellular location">
    <subcellularLocation>
        <location evidence="1 7">Cell membrane</location>
        <topology evidence="1 7">Multi-pass membrane protein</topology>
    </subcellularLocation>
</comment>
<feature type="transmembrane region" description="Helical" evidence="7">
    <location>
        <begin position="145"/>
        <end position="164"/>
    </location>
</feature>
<evidence type="ECO:0000256" key="5">
    <source>
        <dbReference type="ARBA" id="ARBA00022989"/>
    </source>
</evidence>
<evidence type="ECO:0000256" key="7">
    <source>
        <dbReference type="RuleBase" id="RU363032"/>
    </source>
</evidence>
<keyword evidence="4 7" id="KW-0812">Transmembrane</keyword>
<dbReference type="EMBL" id="DVGZ01000088">
    <property type="protein sequence ID" value="HIR47631.1"/>
    <property type="molecule type" value="Genomic_DNA"/>
</dbReference>
<dbReference type="PANTHER" id="PTHR43744">
    <property type="entry name" value="ABC TRANSPORTER PERMEASE PROTEIN MG189-RELATED-RELATED"/>
    <property type="match status" value="1"/>
</dbReference>
<feature type="transmembrane region" description="Helical" evidence="7">
    <location>
        <begin position="185"/>
        <end position="210"/>
    </location>
</feature>
<dbReference type="GO" id="GO:0005886">
    <property type="term" value="C:plasma membrane"/>
    <property type="evidence" value="ECO:0007669"/>
    <property type="project" value="UniProtKB-SubCell"/>
</dbReference>
<reference evidence="9" key="2">
    <citation type="journal article" date="2021" name="PeerJ">
        <title>Extensive microbial diversity within the chicken gut microbiome revealed by metagenomics and culture.</title>
        <authorList>
            <person name="Gilroy R."/>
            <person name="Ravi A."/>
            <person name="Getino M."/>
            <person name="Pursley I."/>
            <person name="Horton D.L."/>
            <person name="Alikhan N.F."/>
            <person name="Baker D."/>
            <person name="Gharbi K."/>
            <person name="Hall N."/>
            <person name="Watson M."/>
            <person name="Adriaenssens E.M."/>
            <person name="Foster-Nyarko E."/>
            <person name="Jarju S."/>
            <person name="Secka A."/>
            <person name="Antonio M."/>
            <person name="Oren A."/>
            <person name="Chaudhuri R.R."/>
            <person name="La Ragione R."/>
            <person name="Hildebrand F."/>
            <person name="Pallen M.J."/>
        </authorList>
    </citation>
    <scope>NUCLEOTIDE SEQUENCE</scope>
    <source>
        <strain evidence="9">ChiSxjej1B13-7958</strain>
    </source>
</reference>
<evidence type="ECO:0000256" key="6">
    <source>
        <dbReference type="ARBA" id="ARBA00023136"/>
    </source>
</evidence>
<feature type="transmembrane region" description="Helical" evidence="7">
    <location>
        <begin position="78"/>
        <end position="98"/>
    </location>
</feature>
<feature type="domain" description="ABC transmembrane type-1" evidence="8">
    <location>
        <begin position="73"/>
        <end position="265"/>
    </location>
</feature>
<keyword evidence="2 7" id="KW-0813">Transport</keyword>
<evidence type="ECO:0000256" key="3">
    <source>
        <dbReference type="ARBA" id="ARBA00022475"/>
    </source>
</evidence>